<dbReference type="PANTHER" id="PTHR43734:SF1">
    <property type="entry name" value="PHYTOENE DESATURASE"/>
    <property type="match status" value="1"/>
</dbReference>
<evidence type="ECO:0000256" key="1">
    <source>
        <dbReference type="ARBA" id="ARBA00004829"/>
    </source>
</evidence>
<keyword evidence="5" id="KW-0732">Signal</keyword>
<evidence type="ECO:0000256" key="3">
    <source>
        <dbReference type="ARBA" id="ARBA00023002"/>
    </source>
</evidence>
<organism evidence="7 8">
    <name type="scientific">Microbacterium azadirachtae</name>
    <dbReference type="NCBI Taxonomy" id="582680"/>
    <lineage>
        <taxon>Bacteria</taxon>
        <taxon>Bacillati</taxon>
        <taxon>Actinomycetota</taxon>
        <taxon>Actinomycetes</taxon>
        <taxon>Micrococcales</taxon>
        <taxon>Microbacteriaceae</taxon>
        <taxon>Microbacterium</taxon>
    </lineage>
</organism>
<proteinExistence type="inferred from homology"/>
<dbReference type="PATRIC" id="fig|582680.7.peg.2130"/>
<keyword evidence="8" id="KW-1185">Reference proteome</keyword>
<evidence type="ECO:0000256" key="2">
    <source>
        <dbReference type="ARBA" id="ARBA00022746"/>
    </source>
</evidence>
<dbReference type="Pfam" id="PF01593">
    <property type="entry name" value="Amino_oxidase"/>
    <property type="match status" value="1"/>
</dbReference>
<dbReference type="Proteomes" id="UP000033448">
    <property type="component" value="Unassembled WGS sequence"/>
</dbReference>
<dbReference type="InterPro" id="IPR014105">
    <property type="entry name" value="Carotenoid/retinoid_OxRdtase"/>
</dbReference>
<dbReference type="EC" id="1.3.8.2" evidence="7"/>
<evidence type="ECO:0000256" key="4">
    <source>
        <dbReference type="RuleBase" id="RU362075"/>
    </source>
</evidence>
<dbReference type="RefSeq" id="WP_045250760.1">
    <property type="nucleotide sequence ID" value="NZ_JYIT01000077.1"/>
</dbReference>
<feature type="chain" id="PRO_5039299617" evidence="5">
    <location>
        <begin position="18"/>
        <end position="515"/>
    </location>
</feature>
<dbReference type="Gene3D" id="3.50.50.60">
    <property type="entry name" value="FAD/NAD(P)-binding domain"/>
    <property type="match status" value="2"/>
</dbReference>
<comment type="caution">
    <text evidence="7">The sequence shown here is derived from an EMBL/GenBank/DDBJ whole genome shotgun (WGS) entry which is preliminary data.</text>
</comment>
<feature type="signal peptide" evidence="5">
    <location>
        <begin position="1"/>
        <end position="17"/>
    </location>
</feature>
<gene>
    <name evidence="7" type="primary">crtN</name>
    <name evidence="7" type="ORF">RL72_02083</name>
</gene>
<dbReference type="GO" id="GO:0102223">
    <property type="term" value="F:4,4'-diapophytoene desaturase (4,4'-diaponeurosporene-forming)"/>
    <property type="evidence" value="ECO:0007669"/>
    <property type="project" value="UniProtKB-EC"/>
</dbReference>
<dbReference type="InterPro" id="IPR036188">
    <property type="entry name" value="FAD/NAD-bd_sf"/>
</dbReference>
<comment type="pathway">
    <text evidence="1 4">Carotenoid biosynthesis.</text>
</comment>
<reference evidence="7 8" key="1">
    <citation type="submission" date="2015-02" db="EMBL/GenBank/DDBJ databases">
        <title>Draft genome sequences of ten Microbacterium spp. with emphasis on heavy metal contaminated environments.</title>
        <authorList>
            <person name="Corretto E."/>
        </authorList>
    </citation>
    <scope>NUCLEOTIDE SEQUENCE [LARGE SCALE GENOMIC DNA]</scope>
    <source>
        <strain evidence="7 8">DSM 23848</strain>
    </source>
</reference>
<dbReference type="SUPFAM" id="SSF51905">
    <property type="entry name" value="FAD/NAD(P)-binding domain"/>
    <property type="match status" value="1"/>
</dbReference>
<evidence type="ECO:0000313" key="7">
    <source>
        <dbReference type="EMBL" id="KJL23295.1"/>
    </source>
</evidence>
<comment type="similarity">
    <text evidence="4">Belongs to the carotenoid/retinoid oxidoreductase family.</text>
</comment>
<dbReference type="PANTHER" id="PTHR43734">
    <property type="entry name" value="PHYTOENE DESATURASE"/>
    <property type="match status" value="1"/>
</dbReference>
<feature type="domain" description="Amine oxidase" evidence="6">
    <location>
        <begin position="11"/>
        <end position="323"/>
    </location>
</feature>
<keyword evidence="2 4" id="KW-0125">Carotenoid biosynthesis</keyword>
<dbReference type="NCBIfam" id="TIGR02734">
    <property type="entry name" value="crtI_fam"/>
    <property type="match status" value="1"/>
</dbReference>
<protein>
    <submittedName>
        <fullName evidence="7">Dehydrosqualene desaturase</fullName>
        <ecNumber evidence="7">1.3.8.2</ecNumber>
    </submittedName>
</protein>
<keyword evidence="3 4" id="KW-0560">Oxidoreductase</keyword>
<dbReference type="InterPro" id="IPR002937">
    <property type="entry name" value="Amino_oxidase"/>
</dbReference>
<name>A0A0F0KT68_9MICO</name>
<accession>A0A0F0KT68</accession>
<dbReference type="GO" id="GO:0016117">
    <property type="term" value="P:carotenoid biosynthetic process"/>
    <property type="evidence" value="ECO:0007669"/>
    <property type="project" value="UniProtKB-KW"/>
</dbReference>
<dbReference type="AlphaFoldDB" id="A0A0F0KT68"/>
<evidence type="ECO:0000259" key="6">
    <source>
        <dbReference type="Pfam" id="PF01593"/>
    </source>
</evidence>
<evidence type="ECO:0000313" key="8">
    <source>
        <dbReference type="Proteomes" id="UP000033448"/>
    </source>
</evidence>
<dbReference type="EMBL" id="JYIT01000077">
    <property type="protein sequence ID" value="KJL23295.1"/>
    <property type="molecule type" value="Genomic_DNA"/>
</dbReference>
<sequence length="515" mass="55257">MSRVAVIGGGISGLASAALLAADGHDVSLFEQSSRLGGRAGSWERDGFRFDTGPSWYLMPEVFDHCFRLLGTSAAAELDLVRLDPAYRVFAEDAESLDVHSERERSLALFESVEPGAGAALARHLDSAARTARIASDRFLYTDFSHPGAFLPGGELGELPRLAGLLGTSLQGMVEASFSDRRLRQILQYPAVFLGAAPGIAPALFHLMSSFDLEDGVLYPRGGFTTVIDAFARLAREAGARLHTDTRVHRILIRGGEVRGIIVSQDGVAREEPFDQVVSTVDMHHSDTALLPRRARERPASHWRRANPGTGAVLAMLGVRGRLPGLTHHNLVFTEDWDENFDAIFGSAPRVPEPASFYACMPSTTDDTVAPQDHENLFLLIPVPADPAIGGGGIDGRGAAEVERIADRAIAELAVQSGSPDLAERIVLRRTVGPADFARDLHSWRGSALGPAHTLRQSAFLRGRTRSRTTRGLFYAGATTLPGIGLPMCLISAELVLKAFRGDRSVGPLPVPAGA</sequence>
<evidence type="ECO:0000256" key="5">
    <source>
        <dbReference type="SAM" id="SignalP"/>
    </source>
</evidence>